<sequence length="795" mass="89248">MTDNNSSSDNPFAAVPRRKRRRKRKKSSAQRIGSSDSNNNNNDANLSDDNVGWRHHTATATTSSSNCDALDAELENQVNKLIFQSNHLNKKRRATANDNTTTCTDKEFVVNTKSPNDMSTSLPTLLHIREVGLTSRLGRHRTQIPFVANVDSLDDNGNNASWMTLLLHQPAYSRRQERRDNQHSDGVLDTSAINNNHDDDHSNSTRRLRVPVQNRHALLHDDDDNYNKGSKSKDASTILYRRKTWRPYTQQTIQFSKLNTPQSVAILAMDQWGGYSIGVTGVGSCGVGRGEPSLRRPSLSLQFYGVPSPARLLSSGGQPSTLSSMISPLVHSIPLLLNNNQYNSSGAEEAPIQISDTPIQILLCSNGAFGVGYVLDSRTTAPLRSDIFSRSPALQDDFMGTVVIFETPRDGAAITKSFHCCNVRIGGWKSFTMRNALWPAMYVPSKQNTKGSVAHQFSSLMFDINVSSAHMLFNDEDDGFRITWIQPFKEKVNDYATTAKRIPLPLRKIQAVRDDIVTVTDEHETWEECLSDPRTGLVHQSDNDNSVPPRVDEEISPQLDIVYEVYLHIDALLIDIITRRQQSSSMFQMSKYHSDTVRFIPNFYYNLISASGDGLDVTLVIVFSNKEKMIMQSSQSSNNKKKLPAALGVVIKFSIFNQSYDELKWVQHPSCEDDSSMKQWCNSLALNWRMKECGVGVFCLEQGTKTNDTWVGKTHERNVDDDLEDDYNANLWSKYYVEKEEAKVAKNRVAVAPPKDISMSSLYPHCDVITNRAVYDAIPVKKISSRKSPAELIYG</sequence>
<gene>
    <name evidence="2" type="ORF">QTG54_005570</name>
</gene>
<feature type="compositionally biased region" description="Basic and acidic residues" evidence="1">
    <location>
        <begin position="174"/>
        <end position="183"/>
    </location>
</feature>
<evidence type="ECO:0000313" key="3">
    <source>
        <dbReference type="Proteomes" id="UP001224775"/>
    </source>
</evidence>
<evidence type="ECO:0000256" key="1">
    <source>
        <dbReference type="SAM" id="MobiDB-lite"/>
    </source>
</evidence>
<keyword evidence="3" id="KW-1185">Reference proteome</keyword>
<reference evidence="2" key="1">
    <citation type="submission" date="2023-06" db="EMBL/GenBank/DDBJ databases">
        <title>Survivors Of The Sea: Transcriptome response of Skeletonema marinoi to long-term dormancy.</title>
        <authorList>
            <person name="Pinder M.I.M."/>
            <person name="Kourtchenko O."/>
            <person name="Robertson E.K."/>
            <person name="Larsson T."/>
            <person name="Maumus F."/>
            <person name="Osuna-Cruz C.M."/>
            <person name="Vancaester E."/>
            <person name="Stenow R."/>
            <person name="Vandepoele K."/>
            <person name="Ploug H."/>
            <person name="Bruchert V."/>
            <person name="Godhe A."/>
            <person name="Topel M."/>
        </authorList>
    </citation>
    <scope>NUCLEOTIDE SEQUENCE</scope>
    <source>
        <strain evidence="2">R05AC</strain>
    </source>
</reference>
<dbReference type="EMBL" id="JATAAI010000008">
    <property type="protein sequence ID" value="KAK1743973.1"/>
    <property type="molecule type" value="Genomic_DNA"/>
</dbReference>
<feature type="compositionally biased region" description="Polar residues" evidence="1">
    <location>
        <begin position="1"/>
        <end position="10"/>
    </location>
</feature>
<protein>
    <submittedName>
        <fullName evidence="2">Uncharacterized protein</fullName>
    </submittedName>
</protein>
<feature type="region of interest" description="Disordered" evidence="1">
    <location>
        <begin position="173"/>
        <end position="209"/>
    </location>
</feature>
<organism evidence="2 3">
    <name type="scientific">Skeletonema marinoi</name>
    <dbReference type="NCBI Taxonomy" id="267567"/>
    <lineage>
        <taxon>Eukaryota</taxon>
        <taxon>Sar</taxon>
        <taxon>Stramenopiles</taxon>
        <taxon>Ochrophyta</taxon>
        <taxon>Bacillariophyta</taxon>
        <taxon>Coscinodiscophyceae</taxon>
        <taxon>Thalassiosirophycidae</taxon>
        <taxon>Thalassiosirales</taxon>
        <taxon>Skeletonemataceae</taxon>
        <taxon>Skeletonema</taxon>
        <taxon>Skeletonema marinoi-dohrnii complex</taxon>
    </lineage>
</organism>
<dbReference type="AlphaFoldDB" id="A0AAD8YDV3"/>
<name>A0AAD8YDV3_9STRA</name>
<accession>A0AAD8YDV3</accession>
<feature type="compositionally biased region" description="Basic residues" evidence="1">
    <location>
        <begin position="16"/>
        <end position="28"/>
    </location>
</feature>
<comment type="caution">
    <text evidence="2">The sequence shown here is derived from an EMBL/GenBank/DDBJ whole genome shotgun (WGS) entry which is preliminary data.</text>
</comment>
<evidence type="ECO:0000313" key="2">
    <source>
        <dbReference type="EMBL" id="KAK1743973.1"/>
    </source>
</evidence>
<dbReference type="Proteomes" id="UP001224775">
    <property type="component" value="Unassembled WGS sequence"/>
</dbReference>
<feature type="compositionally biased region" description="Low complexity" evidence="1">
    <location>
        <begin position="34"/>
        <end position="50"/>
    </location>
</feature>
<proteinExistence type="predicted"/>
<feature type="region of interest" description="Disordered" evidence="1">
    <location>
        <begin position="1"/>
        <end position="51"/>
    </location>
</feature>